<sequence>MVTVEKKSKSTVAEGNHSYPPFYCCYLLKSLATPNSQRTYVGSTPNPQRRIRQHNGELKQGAWKTSRFRPWEVQMIVYGKLTALQFEWAWQNPDKSRHLRVAVSDPEYQYVFKRDAHRNRVERKAIAAAALVRAAPFVRLPLHIRCFSTETFDITSAVVSLRDPCLRLSCISDKINHRLVEQVTQFAPADPSLQVSMDLKGMLNSVLPSEETGEAFLDLNDTRFRTSRNRPSL</sequence>
<dbReference type="PANTHER" id="PTHR20208">
    <property type="entry name" value="STRUCTURE-SPECIFIC ENDONUCLEASE SUBUNIT SLX1"/>
    <property type="match status" value="1"/>
</dbReference>
<reference evidence="3" key="1">
    <citation type="journal article" date="2023" name="BMC Genomics">
        <title>Chromosome-level genome assemblies of Cutaneotrichosporon spp. (Trichosporonales, Basidiomycota) reveal imbalanced evolution between nucleotide sequences and chromosome synteny.</title>
        <authorList>
            <person name="Kobayashi Y."/>
            <person name="Kayamori A."/>
            <person name="Aoki K."/>
            <person name="Shiwa Y."/>
            <person name="Matsutani M."/>
            <person name="Fujita N."/>
            <person name="Sugita T."/>
            <person name="Iwasaki W."/>
            <person name="Tanaka N."/>
            <person name="Takashima M."/>
        </authorList>
    </citation>
    <scope>NUCLEOTIDE SEQUENCE</scope>
    <source>
        <strain evidence="3">HIS016</strain>
    </source>
</reference>
<dbReference type="CDD" id="cd10455">
    <property type="entry name" value="GIY-YIG_SLX1"/>
    <property type="match status" value="1"/>
</dbReference>
<protein>
    <recommendedName>
        <fullName evidence="2">GIY-YIG domain-containing protein</fullName>
    </recommendedName>
</protein>
<accession>A0AAD3Y9T1</accession>
<dbReference type="PANTHER" id="PTHR20208:SF10">
    <property type="entry name" value="STRUCTURE-SPECIFIC ENDONUCLEASE SUBUNIT SLX1"/>
    <property type="match status" value="1"/>
</dbReference>
<gene>
    <name evidence="3" type="primary">SLX1</name>
    <name evidence="3" type="ORF">CspeluHIS016_0202770</name>
</gene>
<name>A0AAD3Y9T1_9TREE</name>
<dbReference type="Proteomes" id="UP001222932">
    <property type="component" value="Unassembled WGS sequence"/>
</dbReference>
<feature type="domain" description="GIY-YIG" evidence="2">
    <location>
        <begin position="21"/>
        <end position="100"/>
    </location>
</feature>
<evidence type="ECO:0000259" key="2">
    <source>
        <dbReference type="PROSITE" id="PS50164"/>
    </source>
</evidence>
<organism evidence="3 4">
    <name type="scientific">Cutaneotrichosporon spelunceum</name>
    <dbReference type="NCBI Taxonomy" id="1672016"/>
    <lineage>
        <taxon>Eukaryota</taxon>
        <taxon>Fungi</taxon>
        <taxon>Dikarya</taxon>
        <taxon>Basidiomycota</taxon>
        <taxon>Agaricomycotina</taxon>
        <taxon>Tremellomycetes</taxon>
        <taxon>Trichosporonales</taxon>
        <taxon>Trichosporonaceae</taxon>
        <taxon>Cutaneotrichosporon</taxon>
    </lineage>
</organism>
<evidence type="ECO:0000256" key="1">
    <source>
        <dbReference type="SAM" id="MobiDB-lite"/>
    </source>
</evidence>
<reference evidence="3" key="2">
    <citation type="submission" date="2023-06" db="EMBL/GenBank/DDBJ databases">
        <authorList>
            <person name="Kobayashi Y."/>
            <person name="Kayamori A."/>
            <person name="Aoki K."/>
            <person name="Shiwa Y."/>
            <person name="Fujita N."/>
            <person name="Sugita T."/>
            <person name="Iwasaki W."/>
            <person name="Tanaka N."/>
            <person name="Takashima M."/>
        </authorList>
    </citation>
    <scope>NUCLEOTIDE SEQUENCE</scope>
    <source>
        <strain evidence="3">HIS016</strain>
    </source>
</reference>
<dbReference type="SUPFAM" id="SSF82771">
    <property type="entry name" value="GIY-YIG endonuclease"/>
    <property type="match status" value="1"/>
</dbReference>
<dbReference type="EMBL" id="BTCM01000002">
    <property type="protein sequence ID" value="GMK55221.1"/>
    <property type="molecule type" value="Genomic_DNA"/>
</dbReference>
<dbReference type="InterPro" id="IPR035901">
    <property type="entry name" value="GIY-YIG_endonuc_sf"/>
</dbReference>
<dbReference type="GO" id="GO:0033557">
    <property type="term" value="C:Slx1-Slx4 complex"/>
    <property type="evidence" value="ECO:0007669"/>
    <property type="project" value="TreeGrafter"/>
</dbReference>
<dbReference type="Gene3D" id="3.40.1440.10">
    <property type="entry name" value="GIY-YIG endonuclease"/>
    <property type="match status" value="1"/>
</dbReference>
<dbReference type="InterPro" id="IPR050381">
    <property type="entry name" value="SLX1_endonuclease"/>
</dbReference>
<comment type="caution">
    <text evidence="3">The sequence shown here is derived from an EMBL/GenBank/DDBJ whole genome shotgun (WGS) entry which is preliminary data.</text>
</comment>
<feature type="compositionally biased region" description="Polar residues" evidence="1">
    <location>
        <begin position="38"/>
        <end position="47"/>
    </location>
</feature>
<dbReference type="GO" id="GO:0008821">
    <property type="term" value="F:crossover junction DNA endonuclease activity"/>
    <property type="evidence" value="ECO:0007669"/>
    <property type="project" value="TreeGrafter"/>
</dbReference>
<dbReference type="GO" id="GO:0000724">
    <property type="term" value="P:double-strand break repair via homologous recombination"/>
    <property type="evidence" value="ECO:0007669"/>
    <property type="project" value="TreeGrafter"/>
</dbReference>
<keyword evidence="4" id="KW-1185">Reference proteome</keyword>
<evidence type="ECO:0000313" key="4">
    <source>
        <dbReference type="Proteomes" id="UP001222932"/>
    </source>
</evidence>
<dbReference type="InterPro" id="IPR000305">
    <property type="entry name" value="GIY-YIG_endonuc"/>
</dbReference>
<feature type="region of interest" description="Disordered" evidence="1">
    <location>
        <begin position="38"/>
        <end position="58"/>
    </location>
</feature>
<evidence type="ECO:0000313" key="3">
    <source>
        <dbReference type="EMBL" id="GMK55221.1"/>
    </source>
</evidence>
<dbReference type="GO" id="GO:0017108">
    <property type="term" value="F:5'-flap endonuclease activity"/>
    <property type="evidence" value="ECO:0007669"/>
    <property type="project" value="TreeGrafter"/>
</dbReference>
<dbReference type="PROSITE" id="PS50164">
    <property type="entry name" value="GIY_YIG"/>
    <property type="match status" value="1"/>
</dbReference>
<proteinExistence type="predicted"/>
<dbReference type="AlphaFoldDB" id="A0AAD3Y9T1"/>
<dbReference type="Pfam" id="PF01541">
    <property type="entry name" value="GIY-YIG"/>
    <property type="match status" value="1"/>
</dbReference>